<reference evidence="1 2" key="1">
    <citation type="journal article" date="2023" name="Arcadia Sci">
        <title>De novo assembly of a long-read Amblyomma americanum tick genome.</title>
        <authorList>
            <person name="Chou S."/>
            <person name="Poskanzer K.E."/>
            <person name="Rollins M."/>
            <person name="Thuy-Boun P.S."/>
        </authorList>
    </citation>
    <scope>NUCLEOTIDE SEQUENCE [LARGE SCALE GENOMIC DNA]</scope>
    <source>
        <strain evidence="1">F_SG_1</strain>
        <tissue evidence="1">Salivary glands</tissue>
    </source>
</reference>
<dbReference type="Proteomes" id="UP001321473">
    <property type="component" value="Unassembled WGS sequence"/>
</dbReference>
<protein>
    <submittedName>
        <fullName evidence="1">Uncharacterized protein</fullName>
    </submittedName>
</protein>
<evidence type="ECO:0000313" key="2">
    <source>
        <dbReference type="Proteomes" id="UP001321473"/>
    </source>
</evidence>
<gene>
    <name evidence="1" type="ORF">V5799_004608</name>
</gene>
<dbReference type="EMBL" id="JARKHS020034845">
    <property type="protein sequence ID" value="KAK8757759.1"/>
    <property type="molecule type" value="Genomic_DNA"/>
</dbReference>
<sequence>MGQEAEDVLTSLRLTDAEKQVYDAVIRAFTKHFVPRMNEVYETAKFNQRKQEAHETVDTCVTDLYKLAESCEYGRLKEELIRNRLVVGLIDMNLSEKLQVNAELTLKRAILTARNTGTVKLEQKELRPQSQLTSQR</sequence>
<keyword evidence="2" id="KW-1185">Reference proteome</keyword>
<comment type="caution">
    <text evidence="1">The sequence shown here is derived from an EMBL/GenBank/DDBJ whole genome shotgun (WGS) entry which is preliminary data.</text>
</comment>
<name>A0AAQ4D5L9_AMBAM</name>
<evidence type="ECO:0000313" key="1">
    <source>
        <dbReference type="EMBL" id="KAK8757759.1"/>
    </source>
</evidence>
<dbReference type="AlphaFoldDB" id="A0AAQ4D5L9"/>
<organism evidence="1 2">
    <name type="scientific">Amblyomma americanum</name>
    <name type="common">Lone star tick</name>
    <dbReference type="NCBI Taxonomy" id="6943"/>
    <lineage>
        <taxon>Eukaryota</taxon>
        <taxon>Metazoa</taxon>
        <taxon>Ecdysozoa</taxon>
        <taxon>Arthropoda</taxon>
        <taxon>Chelicerata</taxon>
        <taxon>Arachnida</taxon>
        <taxon>Acari</taxon>
        <taxon>Parasitiformes</taxon>
        <taxon>Ixodida</taxon>
        <taxon>Ixodoidea</taxon>
        <taxon>Ixodidae</taxon>
        <taxon>Amblyomminae</taxon>
        <taxon>Amblyomma</taxon>
    </lineage>
</organism>
<proteinExistence type="predicted"/>
<accession>A0AAQ4D5L9</accession>
<dbReference type="PANTHER" id="PTHR33198">
    <property type="entry name" value="ANK_REP_REGION DOMAIN-CONTAINING PROTEIN-RELATED"/>
    <property type="match status" value="1"/>
</dbReference>